<feature type="binding site" evidence="12">
    <location>
        <position position="218"/>
    </location>
    <ligand>
        <name>5-aminolevulinate</name>
        <dbReference type="ChEBI" id="CHEBI:356416"/>
        <label>1</label>
    </ligand>
</feature>
<dbReference type="Pfam" id="PF00490">
    <property type="entry name" value="ALAD"/>
    <property type="match status" value="1"/>
</dbReference>
<dbReference type="RefSeq" id="WP_179790006.1">
    <property type="nucleotide sequence ID" value="NZ_BAAARR010000021.1"/>
</dbReference>
<gene>
    <name evidence="16" type="ORF">F4554_005243</name>
</gene>
<sequence length="324" mass="34386">MGYPEMRPRRLRTTPAMRRLVAETDVPPRSLVLPVFVLEGAAEPVPIPSMPGVVQHTLDSLRKAAVEAAEAGVGGLMLFAVPQAKDAVGSGATDPDGILNVAIREVVAEVGDASVVMADLCLDEFTDHGHCGVLTPDGRVDNDATLVRYADMAVAQAEAGVQVVGPSGMMDGQIGAIRAALDRAGYTDVSALAYSAKYASAFFGPFRDAVQSSLEGDRSTYQQDPANATESMREVALDVAEGADMVLVKPALGYLDVIRRVRDAVDVPVAAYNVSGEYSMVEAAAAQGWIDRERAILEVLTSIRRAGADIVLTYWAVEAARRLR</sequence>
<evidence type="ECO:0000256" key="15">
    <source>
        <dbReference type="RuleBase" id="RU004161"/>
    </source>
</evidence>
<evidence type="ECO:0000256" key="13">
    <source>
        <dbReference type="PIRSR" id="PIRSR001415-5"/>
    </source>
</evidence>
<protein>
    <recommendedName>
        <fullName evidence="5 14">Delta-aminolevulinic acid dehydratase</fullName>
        <ecNumber evidence="4 14">4.2.1.24</ecNumber>
    </recommendedName>
</protein>
<keyword evidence="13" id="KW-0479">Metal-binding</keyword>
<dbReference type="InterPro" id="IPR030656">
    <property type="entry name" value="ALAD_AS"/>
</dbReference>
<accession>A0A852ZKE8</accession>
<dbReference type="PRINTS" id="PR00144">
    <property type="entry name" value="DALDHYDRTASE"/>
</dbReference>
<dbReference type="SMART" id="SM01004">
    <property type="entry name" value="ALAD"/>
    <property type="match status" value="1"/>
</dbReference>
<dbReference type="GO" id="GO:0008270">
    <property type="term" value="F:zinc ion binding"/>
    <property type="evidence" value="ECO:0007669"/>
    <property type="project" value="TreeGrafter"/>
</dbReference>
<comment type="function">
    <text evidence="9">Catalyzes an early step in the biosynthesis of tetrapyrroles. Binds two molecules of 5-aminolevulinate per subunit, each at a distinct site, and catalyzes their condensation to form porphobilinogen.</text>
</comment>
<dbReference type="PROSITE" id="PS00169">
    <property type="entry name" value="D_ALA_DEHYDRATASE"/>
    <property type="match status" value="1"/>
</dbReference>
<evidence type="ECO:0000256" key="8">
    <source>
        <dbReference type="ARBA" id="ARBA00023244"/>
    </source>
</evidence>
<comment type="pathway">
    <text evidence="1">Porphyrin-containing compound metabolism; protoporphyrin-IX biosynthesis; coproporphyrinogen-III from 5-aminolevulinate: step 1/4.</text>
</comment>
<keyword evidence="17" id="KW-1185">Reference proteome</keyword>
<dbReference type="GO" id="GO:0004655">
    <property type="term" value="F:porphobilinogen synthase activity"/>
    <property type="evidence" value="ECO:0007669"/>
    <property type="project" value="UniProtKB-EC"/>
</dbReference>
<dbReference type="GO" id="GO:0005829">
    <property type="term" value="C:cytosol"/>
    <property type="evidence" value="ECO:0007669"/>
    <property type="project" value="TreeGrafter"/>
</dbReference>
<dbReference type="AlphaFoldDB" id="A0A852ZKE8"/>
<dbReference type="EC" id="4.2.1.24" evidence="4 14"/>
<evidence type="ECO:0000256" key="12">
    <source>
        <dbReference type="PIRSR" id="PIRSR001415-2"/>
    </source>
</evidence>
<dbReference type="FunFam" id="3.20.20.70:FF:000019">
    <property type="entry name" value="Delta-aminolevulinic acid dehydratase"/>
    <property type="match status" value="1"/>
</dbReference>
<organism evidence="16 17">
    <name type="scientific">Actinopolymorpha rutila</name>
    <dbReference type="NCBI Taxonomy" id="446787"/>
    <lineage>
        <taxon>Bacteria</taxon>
        <taxon>Bacillati</taxon>
        <taxon>Actinomycetota</taxon>
        <taxon>Actinomycetes</taxon>
        <taxon>Propionibacteriales</taxon>
        <taxon>Actinopolymorphaceae</taxon>
        <taxon>Actinopolymorpha</taxon>
    </lineage>
</organism>
<evidence type="ECO:0000256" key="3">
    <source>
        <dbReference type="ARBA" id="ARBA00011823"/>
    </source>
</evidence>
<dbReference type="CDD" id="cd00384">
    <property type="entry name" value="ALAD_PBGS"/>
    <property type="match status" value="1"/>
</dbReference>
<feature type="binding site" evidence="12">
    <location>
        <position position="275"/>
    </location>
    <ligand>
        <name>5-aminolevulinate</name>
        <dbReference type="ChEBI" id="CHEBI:356416"/>
        <label>2</label>
    </ligand>
</feature>
<comment type="similarity">
    <text evidence="2 15">Belongs to the ALAD family.</text>
</comment>
<dbReference type="SUPFAM" id="SSF51569">
    <property type="entry name" value="Aldolase"/>
    <property type="match status" value="1"/>
</dbReference>
<keyword evidence="13" id="KW-0460">Magnesium</keyword>
<evidence type="ECO:0000256" key="6">
    <source>
        <dbReference type="ARBA" id="ARBA00023133"/>
    </source>
</evidence>
<proteinExistence type="inferred from homology"/>
<dbReference type="EMBL" id="JACBZH010000001">
    <property type="protein sequence ID" value="NYH92605.1"/>
    <property type="molecule type" value="Genomic_DNA"/>
</dbReference>
<evidence type="ECO:0000256" key="4">
    <source>
        <dbReference type="ARBA" id="ARBA00012053"/>
    </source>
</evidence>
<dbReference type="InterPro" id="IPR001731">
    <property type="entry name" value="ALAD"/>
</dbReference>
<dbReference type="Gene3D" id="3.20.20.70">
    <property type="entry name" value="Aldolase class I"/>
    <property type="match status" value="1"/>
</dbReference>
<keyword evidence="6" id="KW-0350">Heme biosynthesis</keyword>
<comment type="caution">
    <text evidence="16">The sequence shown here is derived from an EMBL/GenBank/DDBJ whole genome shotgun (WGS) entry which is preliminary data.</text>
</comment>
<evidence type="ECO:0000256" key="14">
    <source>
        <dbReference type="RuleBase" id="RU000515"/>
    </source>
</evidence>
<comment type="catalytic activity">
    <reaction evidence="10 14">
        <text>2 5-aminolevulinate = porphobilinogen + 2 H2O + H(+)</text>
        <dbReference type="Rhea" id="RHEA:24064"/>
        <dbReference type="ChEBI" id="CHEBI:15377"/>
        <dbReference type="ChEBI" id="CHEBI:15378"/>
        <dbReference type="ChEBI" id="CHEBI:58126"/>
        <dbReference type="ChEBI" id="CHEBI:356416"/>
        <dbReference type="EC" id="4.2.1.24"/>
    </reaction>
</comment>
<keyword evidence="7 14" id="KW-0456">Lyase</keyword>
<evidence type="ECO:0000256" key="11">
    <source>
        <dbReference type="PIRSR" id="PIRSR001415-1"/>
    </source>
</evidence>
<feature type="binding site" evidence="13">
    <location>
        <position position="234"/>
    </location>
    <ligand>
        <name>Mg(2+)</name>
        <dbReference type="ChEBI" id="CHEBI:18420"/>
    </ligand>
</feature>
<feature type="active site" description="Schiff-base intermediate with substrate" evidence="11">
    <location>
        <position position="197"/>
    </location>
</feature>
<feature type="binding site" evidence="12">
    <location>
        <position position="314"/>
    </location>
    <ligand>
        <name>5-aminolevulinate</name>
        <dbReference type="ChEBI" id="CHEBI:356416"/>
        <label>2</label>
    </ligand>
</feature>
<keyword evidence="8 14" id="KW-0627">Porphyrin biosynthesis</keyword>
<name>A0A852ZKE8_9ACTN</name>
<evidence type="ECO:0000256" key="5">
    <source>
        <dbReference type="ARBA" id="ARBA00020771"/>
    </source>
</evidence>
<dbReference type="UniPathway" id="UPA00251">
    <property type="reaction ID" value="UER00318"/>
</dbReference>
<feature type="binding site" evidence="12">
    <location>
        <position position="207"/>
    </location>
    <ligand>
        <name>5-aminolevulinate</name>
        <dbReference type="ChEBI" id="CHEBI:356416"/>
        <label>1</label>
    </ligand>
</feature>
<reference evidence="16 17" key="1">
    <citation type="submission" date="2020-07" db="EMBL/GenBank/DDBJ databases">
        <title>Sequencing the genomes of 1000 actinobacteria strains.</title>
        <authorList>
            <person name="Klenk H.-P."/>
        </authorList>
    </citation>
    <scope>NUCLEOTIDE SEQUENCE [LARGE SCALE GENOMIC DNA]</scope>
    <source>
        <strain evidence="16 17">DSM 18448</strain>
    </source>
</reference>
<evidence type="ECO:0000256" key="7">
    <source>
        <dbReference type="ARBA" id="ARBA00023239"/>
    </source>
</evidence>
<dbReference type="NCBIfam" id="NF006762">
    <property type="entry name" value="PRK09283.1"/>
    <property type="match status" value="1"/>
</dbReference>
<evidence type="ECO:0000256" key="10">
    <source>
        <dbReference type="ARBA" id="ARBA00047651"/>
    </source>
</evidence>
<dbReference type="PANTHER" id="PTHR11458:SF0">
    <property type="entry name" value="DELTA-AMINOLEVULINIC ACID DEHYDRATASE"/>
    <property type="match status" value="1"/>
</dbReference>
<evidence type="ECO:0000313" key="16">
    <source>
        <dbReference type="EMBL" id="NYH92605.1"/>
    </source>
</evidence>
<evidence type="ECO:0000256" key="2">
    <source>
        <dbReference type="ARBA" id="ARBA00008055"/>
    </source>
</evidence>
<comment type="subunit">
    <text evidence="3 14">Homooctamer.</text>
</comment>
<dbReference type="PANTHER" id="PTHR11458">
    <property type="entry name" value="DELTA-AMINOLEVULINIC ACID DEHYDRATASE"/>
    <property type="match status" value="1"/>
</dbReference>
<dbReference type="GO" id="GO:0006782">
    <property type="term" value="P:protoporphyrinogen IX biosynthetic process"/>
    <property type="evidence" value="ECO:0007669"/>
    <property type="project" value="UniProtKB-UniPathway"/>
</dbReference>
<dbReference type="PIRSF" id="PIRSF001415">
    <property type="entry name" value="Porphbilin_synth"/>
    <property type="match status" value="1"/>
</dbReference>
<feature type="active site" description="Schiff-base intermediate with substrate" evidence="11">
    <location>
        <position position="249"/>
    </location>
</feature>
<dbReference type="Proteomes" id="UP000579605">
    <property type="component" value="Unassembled WGS sequence"/>
</dbReference>
<evidence type="ECO:0000313" key="17">
    <source>
        <dbReference type="Proteomes" id="UP000579605"/>
    </source>
</evidence>
<dbReference type="InterPro" id="IPR013785">
    <property type="entry name" value="Aldolase_TIM"/>
</dbReference>
<evidence type="ECO:0000256" key="1">
    <source>
        <dbReference type="ARBA" id="ARBA00004694"/>
    </source>
</evidence>
<evidence type="ECO:0000256" key="9">
    <source>
        <dbReference type="ARBA" id="ARBA00025628"/>
    </source>
</evidence>